<dbReference type="AlphaFoldDB" id="A0A9Q1BK31"/>
<keyword evidence="8" id="KW-1185">Reference proteome</keyword>
<evidence type="ECO:0000256" key="3">
    <source>
        <dbReference type="ARBA" id="ARBA00022692"/>
    </source>
</evidence>
<evidence type="ECO:0000256" key="5">
    <source>
        <dbReference type="ARBA" id="ARBA00023136"/>
    </source>
</evidence>
<dbReference type="PANTHER" id="PTHR10283:SF82">
    <property type="entry name" value="SOLUTE CARRIER FAMILY 13 MEMBER 2"/>
    <property type="match status" value="1"/>
</dbReference>
<dbReference type="OrthoDB" id="6493944at2759"/>
<feature type="transmembrane region" description="Helical" evidence="6">
    <location>
        <begin position="577"/>
        <end position="600"/>
    </location>
</feature>
<feature type="transmembrane region" description="Helical" evidence="6">
    <location>
        <begin position="50"/>
        <end position="83"/>
    </location>
</feature>
<dbReference type="Proteomes" id="UP001152320">
    <property type="component" value="Chromosome 15"/>
</dbReference>
<evidence type="ECO:0000313" key="7">
    <source>
        <dbReference type="EMBL" id="KAJ8028067.1"/>
    </source>
</evidence>
<dbReference type="CDD" id="cd01115">
    <property type="entry name" value="SLC13_permease"/>
    <property type="match status" value="1"/>
</dbReference>
<feature type="transmembrane region" description="Helical" evidence="6">
    <location>
        <begin position="95"/>
        <end position="113"/>
    </location>
</feature>
<keyword evidence="5 6" id="KW-0472">Membrane</keyword>
<reference evidence="7" key="1">
    <citation type="submission" date="2021-10" db="EMBL/GenBank/DDBJ databases">
        <title>Tropical sea cucumber genome reveals ecological adaptation and Cuvierian tubules defense mechanism.</title>
        <authorList>
            <person name="Chen T."/>
        </authorList>
    </citation>
    <scope>NUCLEOTIDE SEQUENCE</scope>
    <source>
        <strain evidence="7">Nanhai2018</strain>
        <tissue evidence="7">Muscle</tissue>
    </source>
</reference>
<feature type="transmembrane region" description="Helical" evidence="6">
    <location>
        <begin position="133"/>
        <end position="152"/>
    </location>
</feature>
<evidence type="ECO:0000256" key="1">
    <source>
        <dbReference type="ARBA" id="ARBA00004141"/>
    </source>
</evidence>
<feature type="transmembrane region" description="Helical" evidence="6">
    <location>
        <begin position="514"/>
        <end position="531"/>
    </location>
</feature>
<feature type="transmembrane region" description="Helical" evidence="6">
    <location>
        <begin position="387"/>
        <end position="409"/>
    </location>
</feature>
<proteinExistence type="inferred from homology"/>
<feature type="transmembrane region" description="Helical" evidence="6">
    <location>
        <begin position="458"/>
        <end position="481"/>
    </location>
</feature>
<feature type="transmembrane region" description="Helical" evidence="6">
    <location>
        <begin position="537"/>
        <end position="556"/>
    </location>
</feature>
<keyword evidence="4 6" id="KW-1133">Transmembrane helix</keyword>
<evidence type="ECO:0000313" key="8">
    <source>
        <dbReference type="Proteomes" id="UP001152320"/>
    </source>
</evidence>
<comment type="similarity">
    <text evidence="2">Belongs to the SLC13A/DASS transporter (TC 2.A.47) family. NADC subfamily.</text>
</comment>
<evidence type="ECO:0000256" key="2">
    <source>
        <dbReference type="ARBA" id="ARBA00006772"/>
    </source>
</evidence>
<dbReference type="GO" id="GO:0005886">
    <property type="term" value="C:plasma membrane"/>
    <property type="evidence" value="ECO:0007669"/>
    <property type="project" value="TreeGrafter"/>
</dbReference>
<name>A0A9Q1BK31_HOLLE</name>
<gene>
    <name evidence="7" type="ORF">HOLleu_30198</name>
</gene>
<dbReference type="GO" id="GO:0015556">
    <property type="term" value="F:C4-dicarboxylate transmembrane transporter activity"/>
    <property type="evidence" value="ECO:0007669"/>
    <property type="project" value="UniProtKB-ARBA"/>
</dbReference>
<dbReference type="InterPro" id="IPR001898">
    <property type="entry name" value="SLC13A/DASS"/>
</dbReference>
<feature type="transmembrane region" description="Helical" evidence="6">
    <location>
        <begin position="252"/>
        <end position="277"/>
    </location>
</feature>
<dbReference type="GO" id="GO:0005310">
    <property type="term" value="F:dicarboxylic acid transmembrane transporter activity"/>
    <property type="evidence" value="ECO:0007669"/>
    <property type="project" value="UniProtKB-ARBA"/>
</dbReference>
<feature type="transmembrane region" description="Helical" evidence="6">
    <location>
        <begin position="297"/>
        <end position="321"/>
    </location>
</feature>
<feature type="transmembrane region" description="Helical" evidence="6">
    <location>
        <begin position="357"/>
        <end position="375"/>
    </location>
</feature>
<evidence type="ECO:0000256" key="6">
    <source>
        <dbReference type="SAM" id="Phobius"/>
    </source>
</evidence>
<feature type="transmembrane region" description="Helical" evidence="6">
    <location>
        <begin position="27"/>
        <end position="44"/>
    </location>
</feature>
<protein>
    <submittedName>
        <fullName evidence="7">Solute carrier family 13 member 3</fullName>
    </submittedName>
</protein>
<sequence length="632" mass="71020">MERSHYNPVTEVTTRQRLKYWFWNRQYYLVIIIPVFFCWLPIIFNNPIGYTAYTIIIMAFFWCLELVPLAVTALLPMVFFPLFGVLKSDDVSKQYFKNVNVLIFGGLMMAIAIERWNLHRRIALKVLLMVGTKPVWLMFGFMSSTAFLSMWMSNTATTAMMIPIANAVLAQLDEDPEEDLEERTELNQTKNESLINENSEGNLGYGGILETGNDVKLDDKNQVLKEVSTFRTTTNYCPLENRKLQYQRMCKGITLCVPYAANIGGTATVTGTAPNLVLVNQIDSLYGPEANVSFGTWMILSLPGTLICLFLCWIWLAFVYLDSFKFWRQKTQQSEKEGRRAREVIQGQYDALGPMSFAEKAVLGHFLILVILWLTRDPKFVSGWSVLFTEGFVADSTTVIVLCMALFCFPSKPLGFMCRSTPEYFPRTKEEETFHRKKKTVPALLNWKIVEQKMAWEVLFLMGGGAAMAEGCKVSGLSAWLGEVLTVFGSLSAGFMTLLISFVVAAFTEITSNTATATILLPIFAELATVLGVNPLYVMITATWACSYAFMLPVATPPNAIAFSHGTIKVMDMVKTGFILNIACVLVANFTMNTFGIWIFDVKTFPGWANSAVPSVPPTPNVLNCTEYFQNM</sequence>
<dbReference type="EMBL" id="JAIZAY010000015">
    <property type="protein sequence ID" value="KAJ8028067.1"/>
    <property type="molecule type" value="Genomic_DNA"/>
</dbReference>
<dbReference type="PANTHER" id="PTHR10283">
    <property type="entry name" value="SOLUTE CARRIER FAMILY 13 MEMBER"/>
    <property type="match status" value="1"/>
</dbReference>
<organism evidence="7 8">
    <name type="scientific">Holothuria leucospilota</name>
    <name type="common">Black long sea cucumber</name>
    <name type="synonym">Mertensiothuria leucospilota</name>
    <dbReference type="NCBI Taxonomy" id="206669"/>
    <lineage>
        <taxon>Eukaryota</taxon>
        <taxon>Metazoa</taxon>
        <taxon>Echinodermata</taxon>
        <taxon>Eleutherozoa</taxon>
        <taxon>Echinozoa</taxon>
        <taxon>Holothuroidea</taxon>
        <taxon>Aspidochirotacea</taxon>
        <taxon>Aspidochirotida</taxon>
        <taxon>Holothuriidae</taxon>
        <taxon>Holothuria</taxon>
    </lineage>
</organism>
<keyword evidence="3 6" id="KW-0812">Transmembrane</keyword>
<feature type="transmembrane region" description="Helical" evidence="6">
    <location>
        <begin position="487"/>
        <end position="507"/>
    </location>
</feature>
<comment type="subcellular location">
    <subcellularLocation>
        <location evidence="1">Membrane</location>
        <topology evidence="1">Multi-pass membrane protein</topology>
    </subcellularLocation>
</comment>
<accession>A0A9Q1BK31</accession>
<evidence type="ECO:0000256" key="4">
    <source>
        <dbReference type="ARBA" id="ARBA00022989"/>
    </source>
</evidence>
<dbReference type="Pfam" id="PF00939">
    <property type="entry name" value="Na_sulph_symp"/>
    <property type="match status" value="1"/>
</dbReference>
<comment type="caution">
    <text evidence="7">The sequence shown here is derived from an EMBL/GenBank/DDBJ whole genome shotgun (WGS) entry which is preliminary data.</text>
</comment>